<dbReference type="Pfam" id="PF06114">
    <property type="entry name" value="Peptidase_M78"/>
    <property type="match status" value="1"/>
</dbReference>
<dbReference type="InterPro" id="IPR010359">
    <property type="entry name" value="IrrE_HExxH"/>
</dbReference>
<evidence type="ECO:0000313" key="3">
    <source>
        <dbReference type="Proteomes" id="UP000006462"/>
    </source>
</evidence>
<dbReference type="Proteomes" id="UP000006462">
    <property type="component" value="Unassembled WGS sequence"/>
</dbReference>
<evidence type="ECO:0000313" key="2">
    <source>
        <dbReference type="EMBL" id="EFB91083.1"/>
    </source>
</evidence>
<dbReference type="PANTHER" id="PTHR43236">
    <property type="entry name" value="ANTITOXIN HIGA1"/>
    <property type="match status" value="1"/>
</dbReference>
<evidence type="ECO:0000259" key="1">
    <source>
        <dbReference type="Pfam" id="PF06114"/>
    </source>
</evidence>
<dbReference type="EMBL" id="ADFP01000051">
    <property type="protein sequence ID" value="EFB91083.1"/>
    <property type="molecule type" value="Genomic_DNA"/>
</dbReference>
<comment type="caution">
    <text evidence="2">The sequence shown here is derived from an EMBL/GenBank/DDBJ whole genome shotgun (WGS) entry which is preliminary data.</text>
</comment>
<organism evidence="2 3">
    <name type="scientific">Pyramidobacter piscolens W5455</name>
    <dbReference type="NCBI Taxonomy" id="352165"/>
    <lineage>
        <taxon>Bacteria</taxon>
        <taxon>Thermotogati</taxon>
        <taxon>Synergistota</taxon>
        <taxon>Synergistia</taxon>
        <taxon>Synergistales</taxon>
        <taxon>Dethiosulfovibrionaceae</taxon>
        <taxon>Pyramidobacter</taxon>
    </lineage>
</organism>
<protein>
    <recommendedName>
        <fullName evidence="1">IrrE N-terminal-like domain-containing protein</fullName>
    </recommendedName>
</protein>
<dbReference type="InterPro" id="IPR052345">
    <property type="entry name" value="Rad_response_metalloprotease"/>
</dbReference>
<feature type="domain" description="IrrE N-terminal-like" evidence="1">
    <location>
        <begin position="202"/>
        <end position="300"/>
    </location>
</feature>
<accession>A0ABM9ZVZ6</accession>
<dbReference type="PANTHER" id="PTHR43236:SF2">
    <property type="entry name" value="BLL0069 PROTEIN"/>
    <property type="match status" value="1"/>
</dbReference>
<dbReference type="RefSeq" id="WP_009164527.1">
    <property type="nucleotide sequence ID" value="NZ_ADFP01000051.1"/>
</dbReference>
<keyword evidence="3" id="KW-1185">Reference proteome</keyword>
<gene>
    <name evidence="2" type="ORF">HMPREF7215_0675</name>
</gene>
<name>A0ABM9ZVZ6_9BACT</name>
<reference evidence="2 3" key="1">
    <citation type="submission" date="2009-12" db="EMBL/GenBank/DDBJ databases">
        <authorList>
            <person name="Shrivastava S."/>
            <person name="Madupu R."/>
            <person name="Durkin A.S."/>
            <person name="Torralba M."/>
            <person name="Methe B."/>
            <person name="Sutton G.G."/>
            <person name="Strausberg R.L."/>
            <person name="Nelson K.E."/>
        </authorList>
    </citation>
    <scope>NUCLEOTIDE SEQUENCE [LARGE SCALE GENOMIC DNA]</scope>
    <source>
        <strain evidence="2 3">W5455</strain>
    </source>
</reference>
<sequence>MPKVEFTVTQPVLDWVVAQTQDEPVNDATLLRLHAWKEGKAVPTLRQIEEVSKKTKIPFGYFFLQKPPREDFPLIEYRTIDSGNVPVPSRNLHDIVFNMEQAQDWMSRYAQDNGYDPVACVGRCSPASGVSAVVTDIREMLGLQEGWFRAKKAQRPDDAFKYLRRKLEACRIMVMMSGIVGCNTHRILRLDEFRAFTLIDAYAPLIFINAADAWGGRVFSLLHETAHVWIGQNSLYNLPTESTQKVSRTEVLCNAVAAEILVPAKLFAEAWEKEFAENLEARIGAVVQGFPCSREVIARRAADLRLITKADYARLIAAWRNCAAEKKNSSGGNFLTTVKSRLDPNFVLALDRDTRTGRTMFTEACELTGLNRKSFDTLVRQLTEA</sequence>
<proteinExistence type="predicted"/>
<dbReference type="Gene3D" id="1.10.10.2910">
    <property type="match status" value="1"/>
</dbReference>